<gene>
    <name evidence="2" type="ORF">R1flu_024517</name>
</gene>
<feature type="region of interest" description="Disordered" evidence="1">
    <location>
        <begin position="108"/>
        <end position="138"/>
    </location>
</feature>
<proteinExistence type="predicted"/>
<dbReference type="Proteomes" id="UP001605036">
    <property type="component" value="Unassembled WGS sequence"/>
</dbReference>
<protein>
    <submittedName>
        <fullName evidence="2">Uncharacterized protein</fullName>
    </submittedName>
</protein>
<evidence type="ECO:0000256" key="1">
    <source>
        <dbReference type="SAM" id="MobiDB-lite"/>
    </source>
</evidence>
<dbReference type="EMBL" id="JBHFFA010000007">
    <property type="protein sequence ID" value="KAL2612825.1"/>
    <property type="molecule type" value="Genomic_DNA"/>
</dbReference>
<comment type="caution">
    <text evidence="2">The sequence shown here is derived from an EMBL/GenBank/DDBJ whole genome shotgun (WGS) entry which is preliminary data.</text>
</comment>
<sequence>MPAEEGKGGGLSRVFNRVRLSMRLARVLGGAGSKLPCVPPPRSQLVSIPRPNAESQSVMCKSGHGATDGGINAVIGSMRDGRSQRSGEAADRSCGGRHAYIRGVSADNLRGSSMGRHHRGGGHHPQQLSAGSLSAAPDSKHTDSCSRWIKYLSSLARPVLTHISAGMQAFHDRFGARSEVDPLRALEPGSRLVLDVVVLAWQFSHAEDACVLDAHRWARYFLAGPSVDLCGSCHRRFLVRVSDLLRLVMSRAADCLSPIW</sequence>
<evidence type="ECO:0000313" key="2">
    <source>
        <dbReference type="EMBL" id="KAL2612825.1"/>
    </source>
</evidence>
<accession>A0ABD1XV49</accession>
<name>A0ABD1XV49_9MARC</name>
<reference evidence="2 3" key="1">
    <citation type="submission" date="2024-09" db="EMBL/GenBank/DDBJ databases">
        <title>Chromosome-scale assembly of Riccia fluitans.</title>
        <authorList>
            <person name="Paukszto L."/>
            <person name="Sawicki J."/>
            <person name="Karawczyk K."/>
            <person name="Piernik-Szablinska J."/>
            <person name="Szczecinska M."/>
            <person name="Mazdziarz M."/>
        </authorList>
    </citation>
    <scope>NUCLEOTIDE SEQUENCE [LARGE SCALE GENOMIC DNA]</scope>
    <source>
        <strain evidence="2">Rf_01</strain>
        <tissue evidence="2">Aerial parts of the thallus</tissue>
    </source>
</reference>
<evidence type="ECO:0000313" key="3">
    <source>
        <dbReference type="Proteomes" id="UP001605036"/>
    </source>
</evidence>
<dbReference type="AlphaFoldDB" id="A0ABD1XV49"/>
<organism evidence="2 3">
    <name type="scientific">Riccia fluitans</name>
    <dbReference type="NCBI Taxonomy" id="41844"/>
    <lineage>
        <taxon>Eukaryota</taxon>
        <taxon>Viridiplantae</taxon>
        <taxon>Streptophyta</taxon>
        <taxon>Embryophyta</taxon>
        <taxon>Marchantiophyta</taxon>
        <taxon>Marchantiopsida</taxon>
        <taxon>Marchantiidae</taxon>
        <taxon>Marchantiales</taxon>
        <taxon>Ricciaceae</taxon>
        <taxon>Riccia</taxon>
    </lineage>
</organism>
<keyword evidence="3" id="KW-1185">Reference proteome</keyword>